<comment type="caution">
    <text evidence="1">The sequence shown here is derived from an EMBL/GenBank/DDBJ whole genome shotgun (WGS) entry which is preliminary data.</text>
</comment>
<dbReference type="SUPFAM" id="SSF52833">
    <property type="entry name" value="Thioredoxin-like"/>
    <property type="match status" value="1"/>
</dbReference>
<evidence type="ECO:0008006" key="3">
    <source>
        <dbReference type="Google" id="ProtNLM"/>
    </source>
</evidence>
<organism evidence="1 2">
    <name type="scientific">Streptomyces dysideae</name>
    <dbReference type="NCBI Taxonomy" id="909626"/>
    <lineage>
        <taxon>Bacteria</taxon>
        <taxon>Bacillati</taxon>
        <taxon>Actinomycetota</taxon>
        <taxon>Actinomycetes</taxon>
        <taxon>Kitasatosporales</taxon>
        <taxon>Streptomycetaceae</taxon>
        <taxon>Streptomyces</taxon>
    </lineage>
</organism>
<dbReference type="STRING" id="909626.AQJ91_43675"/>
<dbReference type="PANTHER" id="PTHR11781:SF22">
    <property type="entry name" value="TYPE I IODOTHYRONINE DEIODINASE"/>
    <property type="match status" value="1"/>
</dbReference>
<evidence type="ECO:0000313" key="2">
    <source>
        <dbReference type="Proteomes" id="UP000053260"/>
    </source>
</evidence>
<dbReference type="RefSeq" id="WP_067034309.1">
    <property type="nucleotide sequence ID" value="NZ_KQ949124.1"/>
</dbReference>
<evidence type="ECO:0000313" key="1">
    <source>
        <dbReference type="EMBL" id="KUO15028.1"/>
    </source>
</evidence>
<protein>
    <recommendedName>
        <fullName evidence="3">Thioredoxin domain-containing protein</fullName>
    </recommendedName>
</protein>
<dbReference type="OrthoDB" id="119679at2"/>
<accession>A0A101UQH6</accession>
<dbReference type="AlphaFoldDB" id="A0A101UQH6"/>
<dbReference type="Proteomes" id="UP000053260">
    <property type="component" value="Unassembled WGS sequence"/>
</dbReference>
<dbReference type="PANTHER" id="PTHR11781">
    <property type="entry name" value="IODOTHYRONINE DEIODINASE"/>
    <property type="match status" value="1"/>
</dbReference>
<dbReference type="GO" id="GO:0004800">
    <property type="term" value="F:thyroxine 5'-deiodinase activity"/>
    <property type="evidence" value="ECO:0007669"/>
    <property type="project" value="InterPro"/>
</dbReference>
<proteinExistence type="predicted"/>
<dbReference type="InterPro" id="IPR000643">
    <property type="entry name" value="Iodothyronine_deiodinase"/>
</dbReference>
<dbReference type="Gene3D" id="3.40.30.10">
    <property type="entry name" value="Glutaredoxin"/>
    <property type="match status" value="1"/>
</dbReference>
<name>A0A101UQH6_9ACTN</name>
<sequence length="245" mass="27950">MTYRYPHFDTHLMREGMRFRAGPRPSEEMPDFDLATVDGGRIAKSDFTGRVPLLLTMGSVTCPMTTAADRALKRLYAQFRDRVAFVTLYVREAHPGERYPQPDRLERKIAHARDLKERDALPWPVAVDTIDGTLHRRLDAKPNAAYLMDARGRVAFRELWSDDREAVLREALADVLSGLSPVGERQGHVVPMLHGIAEMDRTLDMAGPTARRDFRRAAPPVYAVARMAGLMHRRRPRERHQREAA</sequence>
<keyword evidence="2" id="KW-1185">Reference proteome</keyword>
<gene>
    <name evidence="1" type="ORF">AQJ91_43675</name>
</gene>
<dbReference type="Pfam" id="PF00837">
    <property type="entry name" value="T4_deiodinase"/>
    <property type="match status" value="1"/>
</dbReference>
<reference evidence="1 2" key="1">
    <citation type="submission" date="2015-10" db="EMBL/GenBank/DDBJ databases">
        <title>Draft genome sequence of Streptomyces sp. RV15, isolated from a marine sponge.</title>
        <authorList>
            <person name="Ruckert C."/>
            <person name="Abdelmohsen U.R."/>
            <person name="Winkler A."/>
            <person name="Hentschel U."/>
            <person name="Kalinowski J."/>
            <person name="Kampfer P."/>
            <person name="Glaeser S."/>
        </authorList>
    </citation>
    <scope>NUCLEOTIDE SEQUENCE [LARGE SCALE GENOMIC DNA]</scope>
    <source>
        <strain evidence="1 2">RV15</strain>
    </source>
</reference>
<dbReference type="EMBL" id="LMXB01000125">
    <property type="protein sequence ID" value="KUO15028.1"/>
    <property type="molecule type" value="Genomic_DNA"/>
</dbReference>
<dbReference type="InterPro" id="IPR036249">
    <property type="entry name" value="Thioredoxin-like_sf"/>
</dbReference>